<dbReference type="RefSeq" id="WP_006630169.1">
    <property type="nucleotide sequence ID" value="NZ_AOJD01000064.1"/>
</dbReference>
<evidence type="ECO:0000259" key="1">
    <source>
        <dbReference type="Pfam" id="PF26417"/>
    </source>
</evidence>
<dbReference type="PATRIC" id="fig|1227485.3.peg.2474"/>
<evidence type="ECO:0000313" key="2">
    <source>
        <dbReference type="EMBL" id="ELZ35378.1"/>
    </source>
</evidence>
<evidence type="ECO:0000313" key="3">
    <source>
        <dbReference type="Proteomes" id="UP000011523"/>
    </source>
</evidence>
<keyword evidence="3" id="KW-1185">Reference proteome</keyword>
<dbReference type="Pfam" id="PF26417">
    <property type="entry name" value="DUF8112"/>
    <property type="match status" value="1"/>
</dbReference>
<name>M0DKN1_9EURY</name>
<dbReference type="AlphaFoldDB" id="M0DKN1"/>
<protein>
    <recommendedName>
        <fullName evidence="1">DUF8112 domain-containing protein</fullName>
    </recommendedName>
</protein>
<accession>M0DKN1</accession>
<feature type="domain" description="DUF8112" evidence="1">
    <location>
        <begin position="4"/>
        <end position="102"/>
    </location>
</feature>
<reference evidence="2 3" key="1">
    <citation type="journal article" date="2014" name="PLoS Genet.">
        <title>Phylogenetically driven sequencing of extremely halophilic archaea reveals strategies for static and dynamic osmo-response.</title>
        <authorList>
            <person name="Becker E.A."/>
            <person name="Seitzer P.M."/>
            <person name="Tritt A."/>
            <person name="Larsen D."/>
            <person name="Krusor M."/>
            <person name="Yao A.I."/>
            <person name="Wu D."/>
            <person name="Madern D."/>
            <person name="Eisen J.A."/>
            <person name="Darling A.E."/>
            <person name="Facciotti M.T."/>
        </authorList>
    </citation>
    <scope>NUCLEOTIDE SEQUENCE [LARGE SCALE GENOMIC DNA]</scope>
    <source>
        <strain evidence="2 3">DSM 14210</strain>
    </source>
</reference>
<dbReference type="Proteomes" id="UP000011523">
    <property type="component" value="Unassembled WGS sequence"/>
</dbReference>
<dbReference type="EMBL" id="AOJD01000064">
    <property type="protein sequence ID" value="ELZ35378.1"/>
    <property type="molecule type" value="Genomic_DNA"/>
</dbReference>
<gene>
    <name evidence="2" type="ORF">C472_12610</name>
</gene>
<proteinExistence type="predicted"/>
<dbReference type="InterPro" id="IPR058425">
    <property type="entry name" value="DUF8112"/>
</dbReference>
<sequence>MTTFKATPEQILNGESLTYGGSCTLTCSATGETLREGYEVVVHVDRHQSIDAWGIVGVYGVDARNVELHGKRDHDEILARGRLAVASDCATQEAALIFRVIDILNTRHVGDSRDK</sequence>
<organism evidence="2 3">
    <name type="scientific">Halorubrum tebenquichense DSM 14210</name>
    <dbReference type="NCBI Taxonomy" id="1227485"/>
    <lineage>
        <taxon>Archaea</taxon>
        <taxon>Methanobacteriati</taxon>
        <taxon>Methanobacteriota</taxon>
        <taxon>Stenosarchaea group</taxon>
        <taxon>Halobacteria</taxon>
        <taxon>Halobacteriales</taxon>
        <taxon>Haloferacaceae</taxon>
        <taxon>Halorubrum</taxon>
    </lineage>
</organism>
<comment type="caution">
    <text evidence="2">The sequence shown here is derived from an EMBL/GenBank/DDBJ whole genome shotgun (WGS) entry which is preliminary data.</text>
</comment>